<sequence length="316" mass="36595">MATKFPSSPPAPVQAASLLGRPAEIRVKIYQALFDEFTVIYSLTDKQWKRAKNGVFPDPGKVPRTCEPNHPLAILDVSKRIRRESLPIEPNRVLHLEFRKWGRSLNRDPLLGPCRLVRLPNNIRNRVCSIATDEYWAHHWIIKCCLNDHFPKLFPNVRTLEIKRRPKTITHIHWRRVNEMIENEVQEYQFCPEECARIVRSWPVPGTGFSWRGGWHGESDEALPLRYEEGSAKRLEEVIGSGRLSIKMPGDLFGSLPLYLHRGLRPTDVSMRGILIWDNNGMKLTDMARWEGDKFNDYIDSDDDEPLEEAHMAKAK</sequence>
<proteinExistence type="predicted"/>
<evidence type="ECO:0000313" key="2">
    <source>
        <dbReference type="Proteomes" id="UP001172673"/>
    </source>
</evidence>
<comment type="caution">
    <text evidence="1">The sequence shown here is derived from an EMBL/GenBank/DDBJ whole genome shotgun (WGS) entry which is preliminary data.</text>
</comment>
<organism evidence="1 2">
    <name type="scientific">Cladophialophora chaetospira</name>
    <dbReference type="NCBI Taxonomy" id="386627"/>
    <lineage>
        <taxon>Eukaryota</taxon>
        <taxon>Fungi</taxon>
        <taxon>Dikarya</taxon>
        <taxon>Ascomycota</taxon>
        <taxon>Pezizomycotina</taxon>
        <taxon>Eurotiomycetes</taxon>
        <taxon>Chaetothyriomycetidae</taxon>
        <taxon>Chaetothyriales</taxon>
        <taxon>Herpotrichiellaceae</taxon>
        <taxon>Cladophialophora</taxon>
    </lineage>
</organism>
<dbReference type="EMBL" id="JAPDRK010000002">
    <property type="protein sequence ID" value="KAJ9615887.1"/>
    <property type="molecule type" value="Genomic_DNA"/>
</dbReference>
<evidence type="ECO:0000313" key="1">
    <source>
        <dbReference type="EMBL" id="KAJ9615887.1"/>
    </source>
</evidence>
<dbReference type="Proteomes" id="UP001172673">
    <property type="component" value="Unassembled WGS sequence"/>
</dbReference>
<name>A0AA38XLV7_9EURO</name>
<protein>
    <submittedName>
        <fullName evidence="1">Uncharacterized protein</fullName>
    </submittedName>
</protein>
<gene>
    <name evidence="1" type="ORF">H2200_001964</name>
</gene>
<dbReference type="AlphaFoldDB" id="A0AA38XLV7"/>
<reference evidence="1" key="1">
    <citation type="submission" date="2022-10" db="EMBL/GenBank/DDBJ databases">
        <title>Culturing micro-colonial fungi from biological soil crusts in the Mojave desert and describing Neophaeococcomyces mojavensis, and introducing the new genera and species Taxawa tesnikishii.</title>
        <authorList>
            <person name="Kurbessoian T."/>
            <person name="Stajich J.E."/>
        </authorList>
    </citation>
    <scope>NUCLEOTIDE SEQUENCE</scope>
    <source>
        <strain evidence="1">TK_41</strain>
    </source>
</reference>
<keyword evidence="2" id="KW-1185">Reference proteome</keyword>
<accession>A0AA38XLV7</accession>